<evidence type="ECO:0000313" key="4">
    <source>
        <dbReference type="Proteomes" id="UP000193920"/>
    </source>
</evidence>
<feature type="region of interest" description="Disordered" evidence="2">
    <location>
        <begin position="355"/>
        <end position="455"/>
    </location>
</feature>
<dbReference type="OrthoDB" id="2148263at2759"/>
<keyword evidence="4" id="KW-1185">Reference proteome</keyword>
<sequence>MGRKGSMNLQVITDNFLKDQSRRRNVQPMSARIPTTPIKTQQRKMSSPDVELSSSPNKKVEEKPYLTIQTGPKSAILKGSAPRSCLPLSAVPKSAIPSLKISTLLSNKASGPKTPLSASVKKNPGLSVEQPESVIPEIDAPDTPVNIIYANAFFDNKVREDKETEAINKKVLKQQRKENIRNMRRERMKQPKDVRVALILGRLYDASHYELGPLSYWSDPEIENNEELNPKIEETENKKTEIKAKKMISLNVAEEEAEKEAKEKNKIEINHDKTNNVNAHPAWIPEDACCNNIACQRTTTRVNGKIVKRNKRQYVAVASYFAKLYDPVLMKKREEDEKLKIIEKQRQNSIVTELKPMGKSINQRNQNNFRQYNNDNNNSRENHNDYYGRNQRNHDSHYQNRKGYNKENNNYSYNTNKYRNEGNSNETFKISFRENRSQQQPNSRGSYFNKRNDYNNRNIQNNYNINNDYNQSYGYGYVYQYPVYPYYDPNMVQNYDSMDYNNYTYGQNYTTSINNNYYYNSYDNNGSYNGNQNGFKPRMNYQNSNHHNNYNRTGNIENFKKYDKRINVKSE</sequence>
<dbReference type="Proteomes" id="UP000193920">
    <property type="component" value="Unassembled WGS sequence"/>
</dbReference>
<name>A0A1Y2EMY4_9FUNG</name>
<evidence type="ECO:0000256" key="1">
    <source>
        <dbReference type="SAM" id="Coils"/>
    </source>
</evidence>
<gene>
    <name evidence="3" type="ORF">LY90DRAFT_666968</name>
</gene>
<feature type="compositionally biased region" description="Low complexity" evidence="2">
    <location>
        <begin position="406"/>
        <end position="417"/>
    </location>
</feature>
<accession>A0A1Y2EMY4</accession>
<feature type="compositionally biased region" description="Basic and acidic residues" evidence="2">
    <location>
        <begin position="378"/>
        <end position="398"/>
    </location>
</feature>
<dbReference type="EMBL" id="MCOG01000037">
    <property type="protein sequence ID" value="ORY72869.1"/>
    <property type="molecule type" value="Genomic_DNA"/>
</dbReference>
<feature type="region of interest" description="Disordered" evidence="2">
    <location>
        <begin position="19"/>
        <end position="58"/>
    </location>
</feature>
<reference evidence="3 4" key="1">
    <citation type="submission" date="2016-08" db="EMBL/GenBank/DDBJ databases">
        <title>A Parts List for Fungal Cellulosomes Revealed by Comparative Genomics.</title>
        <authorList>
            <consortium name="DOE Joint Genome Institute"/>
            <person name="Haitjema C.H."/>
            <person name="Gilmore S.P."/>
            <person name="Henske J.K."/>
            <person name="Solomon K.V."/>
            <person name="De Groot R."/>
            <person name="Kuo A."/>
            <person name="Mondo S.J."/>
            <person name="Salamov A.A."/>
            <person name="Labutti K."/>
            <person name="Zhao Z."/>
            <person name="Chiniquy J."/>
            <person name="Barry K."/>
            <person name="Brewer H.M."/>
            <person name="Purvine S.O."/>
            <person name="Wright A.T."/>
            <person name="Boxma B."/>
            <person name="Van Alen T."/>
            <person name="Hackstein J.H."/>
            <person name="Baker S.E."/>
            <person name="Grigoriev I.V."/>
            <person name="O'Malley M.A."/>
        </authorList>
    </citation>
    <scope>NUCLEOTIDE SEQUENCE [LARGE SCALE GENOMIC DNA]</scope>
    <source>
        <strain evidence="3 4">G1</strain>
    </source>
</reference>
<proteinExistence type="predicted"/>
<comment type="caution">
    <text evidence="3">The sequence shown here is derived from an EMBL/GenBank/DDBJ whole genome shotgun (WGS) entry which is preliminary data.</text>
</comment>
<protein>
    <submittedName>
        <fullName evidence="3">Uncharacterized protein</fullName>
    </submittedName>
</protein>
<feature type="compositionally biased region" description="Low complexity" evidence="2">
    <location>
        <begin position="362"/>
        <end position="377"/>
    </location>
</feature>
<keyword evidence="1" id="KW-0175">Coiled coil</keyword>
<feature type="coiled-coil region" evidence="1">
    <location>
        <begin position="245"/>
        <end position="272"/>
    </location>
</feature>
<dbReference type="AlphaFoldDB" id="A0A1Y2EMY4"/>
<feature type="compositionally biased region" description="Polar residues" evidence="2">
    <location>
        <begin position="437"/>
        <end position="446"/>
    </location>
</feature>
<evidence type="ECO:0000313" key="3">
    <source>
        <dbReference type="EMBL" id="ORY72869.1"/>
    </source>
</evidence>
<organism evidence="3 4">
    <name type="scientific">Neocallimastix californiae</name>
    <dbReference type="NCBI Taxonomy" id="1754190"/>
    <lineage>
        <taxon>Eukaryota</taxon>
        <taxon>Fungi</taxon>
        <taxon>Fungi incertae sedis</taxon>
        <taxon>Chytridiomycota</taxon>
        <taxon>Chytridiomycota incertae sedis</taxon>
        <taxon>Neocallimastigomycetes</taxon>
        <taxon>Neocallimastigales</taxon>
        <taxon>Neocallimastigaceae</taxon>
        <taxon>Neocallimastix</taxon>
    </lineage>
</organism>
<evidence type="ECO:0000256" key="2">
    <source>
        <dbReference type="SAM" id="MobiDB-lite"/>
    </source>
</evidence>